<comment type="caution">
    <text evidence="5">The sequence shown here is derived from an EMBL/GenBank/DDBJ whole genome shotgun (WGS) entry which is preliminary data.</text>
</comment>
<accession>A0A1G2PSD6</accession>
<keyword evidence="2 3" id="KW-0143">Chaperone</keyword>
<dbReference type="GO" id="GO:0051082">
    <property type="term" value="F:unfolded protein binding"/>
    <property type="evidence" value="ECO:0007669"/>
    <property type="project" value="TreeGrafter"/>
</dbReference>
<dbReference type="AlphaFoldDB" id="A0A1G2PSD6"/>
<comment type="subcellular location">
    <subcellularLocation>
        <location evidence="3">Cytoplasm</location>
    </subcellularLocation>
</comment>
<evidence type="ECO:0000313" key="5">
    <source>
        <dbReference type="EMBL" id="OHA50521.1"/>
    </source>
</evidence>
<dbReference type="GO" id="GO:0005737">
    <property type="term" value="C:cytoplasm"/>
    <property type="evidence" value="ECO:0007669"/>
    <property type="project" value="UniProtKB-SubCell"/>
</dbReference>
<evidence type="ECO:0000256" key="1">
    <source>
        <dbReference type="ARBA" id="ARBA00006975"/>
    </source>
</evidence>
<dbReference type="InterPro" id="IPR011032">
    <property type="entry name" value="GroES-like_sf"/>
</dbReference>
<dbReference type="GO" id="GO:0005524">
    <property type="term" value="F:ATP binding"/>
    <property type="evidence" value="ECO:0007669"/>
    <property type="project" value="InterPro"/>
</dbReference>
<comment type="similarity">
    <text evidence="1 3 4">Belongs to the GroES chaperonin family.</text>
</comment>
<organism evidence="5 6">
    <name type="scientific">Candidatus Terrybacteria bacterium RIFCSPHIGHO2_02_41_19</name>
    <dbReference type="NCBI Taxonomy" id="1802364"/>
    <lineage>
        <taxon>Bacteria</taxon>
        <taxon>Candidatus Terryibacteriota</taxon>
    </lineage>
</organism>
<evidence type="ECO:0000313" key="6">
    <source>
        <dbReference type="Proteomes" id="UP000178646"/>
    </source>
</evidence>
<comment type="function">
    <text evidence="3 4">Together with the chaperonin GroEL, plays an essential role in assisting protein folding. The GroEL-GroES system forms a nano-cage that allows encapsulation of the non-native substrate proteins and provides a physical environment optimized to promote and accelerate protein folding. GroES binds to the apical surface of the GroEL ring, thereby capping the opening of the GroEL channel.</text>
</comment>
<dbReference type="InterPro" id="IPR020818">
    <property type="entry name" value="Chaperonin_GroES"/>
</dbReference>
<evidence type="ECO:0000256" key="4">
    <source>
        <dbReference type="RuleBase" id="RU000535"/>
    </source>
</evidence>
<dbReference type="PANTHER" id="PTHR10772">
    <property type="entry name" value="10 KDA HEAT SHOCK PROTEIN"/>
    <property type="match status" value="1"/>
</dbReference>
<dbReference type="Pfam" id="PF00166">
    <property type="entry name" value="Cpn10"/>
    <property type="match status" value="1"/>
</dbReference>
<dbReference type="FunFam" id="2.30.33.40:FF:000001">
    <property type="entry name" value="10 kDa chaperonin"/>
    <property type="match status" value="1"/>
</dbReference>
<dbReference type="SMART" id="SM00883">
    <property type="entry name" value="Cpn10"/>
    <property type="match status" value="1"/>
</dbReference>
<proteinExistence type="inferred from homology"/>
<dbReference type="CDD" id="cd00320">
    <property type="entry name" value="cpn10"/>
    <property type="match status" value="1"/>
</dbReference>
<dbReference type="HAMAP" id="MF_00580">
    <property type="entry name" value="CH10"/>
    <property type="match status" value="1"/>
</dbReference>
<dbReference type="GO" id="GO:0046872">
    <property type="term" value="F:metal ion binding"/>
    <property type="evidence" value="ECO:0007669"/>
    <property type="project" value="TreeGrafter"/>
</dbReference>
<dbReference type="InterPro" id="IPR037124">
    <property type="entry name" value="Chaperonin_GroES_sf"/>
</dbReference>
<sequence>MKNIKPLRNNVLIEPFSDEEKGSKTKSGIFIPETVDKEKPDQGKIIEVGPGKMDDNGKIIPMSVKKGQKVVFSKYGPDEIKVGDKKYYIISEDNILAVIE</sequence>
<reference evidence="5 6" key="1">
    <citation type="journal article" date="2016" name="Nat. Commun.">
        <title>Thousands of microbial genomes shed light on interconnected biogeochemical processes in an aquifer system.</title>
        <authorList>
            <person name="Anantharaman K."/>
            <person name="Brown C.T."/>
            <person name="Hug L.A."/>
            <person name="Sharon I."/>
            <person name="Castelle C.J."/>
            <person name="Probst A.J."/>
            <person name="Thomas B.C."/>
            <person name="Singh A."/>
            <person name="Wilkins M.J."/>
            <person name="Karaoz U."/>
            <person name="Brodie E.L."/>
            <person name="Williams K.H."/>
            <person name="Hubbard S.S."/>
            <person name="Banfield J.F."/>
        </authorList>
    </citation>
    <scope>NUCLEOTIDE SEQUENCE [LARGE SCALE GENOMIC DNA]</scope>
</reference>
<dbReference type="Proteomes" id="UP000178646">
    <property type="component" value="Unassembled WGS sequence"/>
</dbReference>
<dbReference type="PANTHER" id="PTHR10772:SF63">
    <property type="entry name" value="20 KDA CHAPERONIN, CHLOROPLASTIC"/>
    <property type="match status" value="1"/>
</dbReference>
<dbReference type="Gene3D" id="2.30.33.40">
    <property type="entry name" value="GroES chaperonin"/>
    <property type="match status" value="1"/>
</dbReference>
<name>A0A1G2PSD6_9BACT</name>
<gene>
    <name evidence="3" type="primary">groES</name>
    <name evidence="3" type="synonym">groS</name>
    <name evidence="5" type="ORF">A2W59_00505</name>
</gene>
<dbReference type="PRINTS" id="PR00297">
    <property type="entry name" value="CHAPERONIN10"/>
</dbReference>
<protein>
    <recommendedName>
        <fullName evidence="3">Co-chaperonin GroES</fullName>
    </recommendedName>
    <alternativeName>
        <fullName evidence="3">10 kDa chaperonin</fullName>
    </alternativeName>
    <alternativeName>
        <fullName evidence="3">Chaperonin-10</fullName>
        <shortName evidence="3">Cpn10</shortName>
    </alternativeName>
</protein>
<dbReference type="SUPFAM" id="SSF50129">
    <property type="entry name" value="GroES-like"/>
    <property type="match status" value="1"/>
</dbReference>
<dbReference type="NCBIfam" id="NF001531">
    <property type="entry name" value="PRK00364.2-2"/>
    <property type="match status" value="1"/>
</dbReference>
<dbReference type="EMBL" id="MHSU01000015">
    <property type="protein sequence ID" value="OHA50521.1"/>
    <property type="molecule type" value="Genomic_DNA"/>
</dbReference>
<evidence type="ECO:0000256" key="2">
    <source>
        <dbReference type="ARBA" id="ARBA00023186"/>
    </source>
</evidence>
<comment type="subunit">
    <text evidence="3">Heptamer of 7 subunits arranged in a ring. Interacts with the chaperonin GroEL.</text>
</comment>
<keyword evidence="3" id="KW-0963">Cytoplasm</keyword>
<evidence type="ECO:0000256" key="3">
    <source>
        <dbReference type="HAMAP-Rule" id="MF_00580"/>
    </source>
</evidence>
<dbReference type="GO" id="GO:0051087">
    <property type="term" value="F:protein-folding chaperone binding"/>
    <property type="evidence" value="ECO:0007669"/>
    <property type="project" value="TreeGrafter"/>
</dbReference>
<dbReference type="GO" id="GO:0044183">
    <property type="term" value="F:protein folding chaperone"/>
    <property type="evidence" value="ECO:0007669"/>
    <property type="project" value="InterPro"/>
</dbReference>